<organism evidence="2 3">
    <name type="scientific">Liparis tanakae</name>
    <name type="common">Tanaka's snailfish</name>
    <dbReference type="NCBI Taxonomy" id="230148"/>
    <lineage>
        <taxon>Eukaryota</taxon>
        <taxon>Metazoa</taxon>
        <taxon>Chordata</taxon>
        <taxon>Craniata</taxon>
        <taxon>Vertebrata</taxon>
        <taxon>Euteleostomi</taxon>
        <taxon>Actinopterygii</taxon>
        <taxon>Neopterygii</taxon>
        <taxon>Teleostei</taxon>
        <taxon>Neoteleostei</taxon>
        <taxon>Acanthomorphata</taxon>
        <taxon>Eupercaria</taxon>
        <taxon>Perciformes</taxon>
        <taxon>Cottioidei</taxon>
        <taxon>Cottales</taxon>
        <taxon>Liparidae</taxon>
        <taxon>Liparis</taxon>
    </lineage>
</organism>
<feature type="region of interest" description="Disordered" evidence="1">
    <location>
        <begin position="1"/>
        <end position="46"/>
    </location>
</feature>
<evidence type="ECO:0000256" key="1">
    <source>
        <dbReference type="SAM" id="MobiDB-lite"/>
    </source>
</evidence>
<proteinExistence type="predicted"/>
<accession>A0A4Z2E603</accession>
<dbReference type="EMBL" id="SRLO01016144">
    <property type="protein sequence ID" value="TNN24191.1"/>
    <property type="molecule type" value="Genomic_DNA"/>
</dbReference>
<evidence type="ECO:0000313" key="3">
    <source>
        <dbReference type="Proteomes" id="UP000314294"/>
    </source>
</evidence>
<sequence>MGNWDWPVCQRDPGELEPPTGQGELESPTGHGELPPPTGHGDQGAATDTRGRRLVLECLQELAVSPRLVTPHHCDPPQHLTYRMNGSSGCCSSLSICFFDPGGPTLGSSAQDSLPSPIGSPPPKHQKDSARTRSYFVICIIPADCRLCFCSAHSIPHSISPPAYVSEG</sequence>
<feature type="region of interest" description="Disordered" evidence="1">
    <location>
        <begin position="108"/>
        <end position="129"/>
    </location>
</feature>
<comment type="caution">
    <text evidence="2">The sequence shown here is derived from an EMBL/GenBank/DDBJ whole genome shotgun (WGS) entry which is preliminary data.</text>
</comment>
<name>A0A4Z2E603_9TELE</name>
<keyword evidence="3" id="KW-1185">Reference proteome</keyword>
<reference evidence="2 3" key="1">
    <citation type="submission" date="2019-03" db="EMBL/GenBank/DDBJ databases">
        <title>First draft genome of Liparis tanakae, snailfish: a comprehensive survey of snailfish specific genes.</title>
        <authorList>
            <person name="Kim W."/>
            <person name="Song I."/>
            <person name="Jeong J.-H."/>
            <person name="Kim D."/>
            <person name="Kim S."/>
            <person name="Ryu S."/>
            <person name="Song J.Y."/>
            <person name="Lee S.K."/>
        </authorList>
    </citation>
    <scope>NUCLEOTIDE SEQUENCE [LARGE SCALE GENOMIC DNA]</scope>
    <source>
        <tissue evidence="2">Muscle</tissue>
    </source>
</reference>
<evidence type="ECO:0000313" key="2">
    <source>
        <dbReference type="EMBL" id="TNN24191.1"/>
    </source>
</evidence>
<protein>
    <submittedName>
        <fullName evidence="2">Uncharacterized protein</fullName>
    </submittedName>
</protein>
<dbReference type="AlphaFoldDB" id="A0A4Z2E603"/>
<dbReference type="OrthoDB" id="6380393at2759"/>
<gene>
    <name evidence="2" type="ORF">EYF80_065686</name>
</gene>
<dbReference type="Proteomes" id="UP000314294">
    <property type="component" value="Unassembled WGS sequence"/>
</dbReference>